<dbReference type="PANTHER" id="PTHR38790:SF4">
    <property type="entry name" value="2EXR DOMAIN-CONTAINING PROTEIN"/>
    <property type="match status" value="1"/>
</dbReference>
<dbReference type="PANTHER" id="PTHR38790">
    <property type="entry name" value="2EXR DOMAIN-CONTAINING PROTEIN-RELATED"/>
    <property type="match status" value="1"/>
</dbReference>
<feature type="domain" description="DUF7730" evidence="2">
    <location>
        <begin position="81"/>
        <end position="155"/>
    </location>
</feature>
<feature type="compositionally biased region" description="Basic and acidic residues" evidence="1">
    <location>
        <begin position="184"/>
        <end position="194"/>
    </location>
</feature>
<accession>A0A8K0QUQ8</accession>
<keyword evidence="4" id="KW-1185">Reference proteome</keyword>
<evidence type="ECO:0000313" key="3">
    <source>
        <dbReference type="EMBL" id="KAH7069313.1"/>
    </source>
</evidence>
<evidence type="ECO:0000256" key="1">
    <source>
        <dbReference type="SAM" id="MobiDB-lite"/>
    </source>
</evidence>
<dbReference type="OrthoDB" id="5413827at2759"/>
<dbReference type="AlphaFoldDB" id="A0A8K0QUQ8"/>
<name>A0A8K0QUQ8_9PLEO</name>
<dbReference type="Pfam" id="PF24864">
    <property type="entry name" value="DUF7730"/>
    <property type="match status" value="1"/>
</dbReference>
<feature type="region of interest" description="Disordered" evidence="1">
    <location>
        <begin position="1"/>
        <end position="38"/>
    </location>
</feature>
<evidence type="ECO:0000313" key="4">
    <source>
        <dbReference type="Proteomes" id="UP000813461"/>
    </source>
</evidence>
<protein>
    <recommendedName>
        <fullName evidence="2">DUF7730 domain-containing protein</fullName>
    </recommendedName>
</protein>
<reference evidence="3" key="1">
    <citation type="journal article" date="2021" name="Nat. Commun.">
        <title>Genetic determinants of endophytism in the Arabidopsis root mycobiome.</title>
        <authorList>
            <person name="Mesny F."/>
            <person name="Miyauchi S."/>
            <person name="Thiergart T."/>
            <person name="Pickel B."/>
            <person name="Atanasova L."/>
            <person name="Karlsson M."/>
            <person name="Huettel B."/>
            <person name="Barry K.W."/>
            <person name="Haridas S."/>
            <person name="Chen C."/>
            <person name="Bauer D."/>
            <person name="Andreopoulos W."/>
            <person name="Pangilinan J."/>
            <person name="LaButti K."/>
            <person name="Riley R."/>
            <person name="Lipzen A."/>
            <person name="Clum A."/>
            <person name="Drula E."/>
            <person name="Henrissat B."/>
            <person name="Kohler A."/>
            <person name="Grigoriev I.V."/>
            <person name="Martin F.M."/>
            <person name="Hacquard S."/>
        </authorList>
    </citation>
    <scope>NUCLEOTIDE SEQUENCE</scope>
    <source>
        <strain evidence="3">MPI-SDFR-AT-0120</strain>
    </source>
</reference>
<dbReference type="EMBL" id="JAGMVJ010000030">
    <property type="protein sequence ID" value="KAH7069313.1"/>
    <property type="molecule type" value="Genomic_DNA"/>
</dbReference>
<proteinExistence type="predicted"/>
<feature type="compositionally biased region" description="Acidic residues" evidence="1">
    <location>
        <begin position="195"/>
        <end position="206"/>
    </location>
</feature>
<dbReference type="InterPro" id="IPR056632">
    <property type="entry name" value="DUF7730"/>
</dbReference>
<organism evidence="3 4">
    <name type="scientific">Paraphoma chrysanthemicola</name>
    <dbReference type="NCBI Taxonomy" id="798071"/>
    <lineage>
        <taxon>Eukaryota</taxon>
        <taxon>Fungi</taxon>
        <taxon>Dikarya</taxon>
        <taxon>Ascomycota</taxon>
        <taxon>Pezizomycotina</taxon>
        <taxon>Dothideomycetes</taxon>
        <taxon>Pleosporomycetidae</taxon>
        <taxon>Pleosporales</taxon>
        <taxon>Pleosporineae</taxon>
        <taxon>Phaeosphaeriaceae</taxon>
        <taxon>Paraphoma</taxon>
    </lineage>
</organism>
<gene>
    <name evidence="3" type="ORF">FB567DRAFT_614843</name>
</gene>
<feature type="region of interest" description="Disordered" evidence="1">
    <location>
        <begin position="179"/>
        <end position="221"/>
    </location>
</feature>
<feature type="compositionally biased region" description="Basic residues" evidence="1">
    <location>
        <begin position="27"/>
        <end position="38"/>
    </location>
</feature>
<evidence type="ECO:0000259" key="2">
    <source>
        <dbReference type="Pfam" id="PF24864"/>
    </source>
</evidence>
<sequence>MGRSLRKSTRSKTNASAKAAKDAGYVRRARQAPTRKQRYARHKGLVSMKIPKDLKSITIANAENSPLLRLPREIRHTIFALPLTRVSRQIYSETATLAYAENCFAFKHEVYMFKWLSKRLLAQREAIRWLMLPSESYRRKEDRRSFSPDLEKKAKKVRKTCPNLVAMEADYALDRILFGSPSRPFKDKRDRDEEPSSEDFSVDSSEDAWKDFREDSSEDSS</sequence>
<dbReference type="Proteomes" id="UP000813461">
    <property type="component" value="Unassembled WGS sequence"/>
</dbReference>
<comment type="caution">
    <text evidence="3">The sequence shown here is derived from an EMBL/GenBank/DDBJ whole genome shotgun (WGS) entry which is preliminary data.</text>
</comment>
<feature type="compositionally biased region" description="Basic residues" evidence="1">
    <location>
        <begin position="1"/>
        <end position="10"/>
    </location>
</feature>